<feature type="compositionally biased region" description="Acidic residues" evidence="7">
    <location>
        <begin position="270"/>
        <end position="288"/>
    </location>
</feature>
<dbReference type="PaxDb" id="55529-EKX45678"/>
<dbReference type="GO" id="GO:0003677">
    <property type="term" value="F:DNA binding"/>
    <property type="evidence" value="ECO:0007669"/>
    <property type="project" value="TreeGrafter"/>
</dbReference>
<evidence type="ECO:0000256" key="7">
    <source>
        <dbReference type="SAM" id="MobiDB-lite"/>
    </source>
</evidence>
<evidence type="ECO:0000256" key="5">
    <source>
        <dbReference type="ARBA" id="ARBA00023306"/>
    </source>
</evidence>
<dbReference type="EMBL" id="JH992998">
    <property type="protein sequence ID" value="EKX45678.1"/>
    <property type="molecule type" value="Genomic_DNA"/>
</dbReference>
<comment type="subcellular location">
    <subcellularLocation>
        <location evidence="1 6">Nucleus</location>
    </subcellularLocation>
</comment>
<dbReference type="GO" id="GO:0031298">
    <property type="term" value="C:replication fork protection complex"/>
    <property type="evidence" value="ECO:0007669"/>
    <property type="project" value="TreeGrafter"/>
</dbReference>
<dbReference type="Proteomes" id="UP000011087">
    <property type="component" value="Unassembled WGS sequence"/>
</dbReference>
<dbReference type="GO" id="GO:0043111">
    <property type="term" value="P:replication fork arrest"/>
    <property type="evidence" value="ECO:0007669"/>
    <property type="project" value="TreeGrafter"/>
</dbReference>
<keyword evidence="11" id="KW-1185">Reference proteome</keyword>
<evidence type="ECO:0000256" key="4">
    <source>
        <dbReference type="ARBA" id="ARBA00023242"/>
    </source>
</evidence>
<reference evidence="11" key="2">
    <citation type="submission" date="2012-11" db="EMBL/GenBank/DDBJ databases">
        <authorList>
            <person name="Kuo A."/>
            <person name="Curtis B.A."/>
            <person name="Tanifuji G."/>
            <person name="Burki F."/>
            <person name="Gruber A."/>
            <person name="Irimia M."/>
            <person name="Maruyama S."/>
            <person name="Arias M.C."/>
            <person name="Ball S.G."/>
            <person name="Gile G.H."/>
            <person name="Hirakawa Y."/>
            <person name="Hopkins J.F."/>
            <person name="Rensing S.A."/>
            <person name="Schmutz J."/>
            <person name="Symeonidi A."/>
            <person name="Elias M."/>
            <person name="Eveleigh R.J."/>
            <person name="Herman E.K."/>
            <person name="Klute M.J."/>
            <person name="Nakayama T."/>
            <person name="Obornik M."/>
            <person name="Reyes-Prieto A."/>
            <person name="Armbrust E.V."/>
            <person name="Aves S.J."/>
            <person name="Beiko R.G."/>
            <person name="Coutinho P."/>
            <person name="Dacks J.B."/>
            <person name="Durnford D.G."/>
            <person name="Fast N.M."/>
            <person name="Green B.R."/>
            <person name="Grisdale C."/>
            <person name="Hempe F."/>
            <person name="Henrissat B."/>
            <person name="Hoppner M.P."/>
            <person name="Ishida K.-I."/>
            <person name="Kim E."/>
            <person name="Koreny L."/>
            <person name="Kroth P.G."/>
            <person name="Liu Y."/>
            <person name="Malik S.-B."/>
            <person name="Maier U.G."/>
            <person name="McRose D."/>
            <person name="Mock T."/>
            <person name="Neilson J.A."/>
            <person name="Onodera N.T."/>
            <person name="Poole A.M."/>
            <person name="Pritham E.J."/>
            <person name="Richards T.A."/>
            <person name="Rocap G."/>
            <person name="Roy S.W."/>
            <person name="Sarai C."/>
            <person name="Schaack S."/>
            <person name="Shirato S."/>
            <person name="Slamovits C.H."/>
            <person name="Spencer D.F."/>
            <person name="Suzuki S."/>
            <person name="Worden A.Z."/>
            <person name="Zauner S."/>
            <person name="Barry K."/>
            <person name="Bell C."/>
            <person name="Bharti A.K."/>
            <person name="Crow J.A."/>
            <person name="Grimwood J."/>
            <person name="Kramer R."/>
            <person name="Lindquist E."/>
            <person name="Lucas S."/>
            <person name="Salamov A."/>
            <person name="McFadden G.I."/>
            <person name="Lane C.E."/>
            <person name="Keeling P.J."/>
            <person name="Gray M.W."/>
            <person name="Grigoriev I.V."/>
            <person name="Archibald J.M."/>
        </authorList>
    </citation>
    <scope>NUCLEOTIDE SEQUENCE</scope>
    <source>
        <strain evidence="11">CCMP2712</strain>
    </source>
</reference>
<dbReference type="STRING" id="905079.L1JAW2"/>
<feature type="compositionally biased region" description="Acidic residues" evidence="7">
    <location>
        <begin position="170"/>
        <end position="180"/>
    </location>
</feature>
<evidence type="ECO:0000313" key="9">
    <source>
        <dbReference type="EMBL" id="EKX45678.1"/>
    </source>
</evidence>
<keyword evidence="5 6" id="KW-0131">Cell cycle</keyword>
<dbReference type="RefSeq" id="XP_005832658.1">
    <property type="nucleotide sequence ID" value="XM_005832601.1"/>
</dbReference>
<dbReference type="Pfam" id="PF07962">
    <property type="entry name" value="Swi3"/>
    <property type="match status" value="1"/>
</dbReference>
<evidence type="ECO:0000256" key="1">
    <source>
        <dbReference type="ARBA" id="ARBA00004123"/>
    </source>
</evidence>
<name>L1JAW2_GUITC</name>
<dbReference type="AlphaFoldDB" id="L1JAW2"/>
<dbReference type="HOGENOM" id="CLU_656318_0_0_1"/>
<organism evidence="9">
    <name type="scientific">Guillardia theta (strain CCMP2712)</name>
    <name type="common">Cryptophyte</name>
    <dbReference type="NCBI Taxonomy" id="905079"/>
    <lineage>
        <taxon>Eukaryota</taxon>
        <taxon>Cryptophyceae</taxon>
        <taxon>Pyrenomonadales</taxon>
        <taxon>Geminigeraceae</taxon>
        <taxon>Guillardia</taxon>
    </lineage>
</organism>
<feature type="domain" description="Chromosome segregation in meiosis protein 3" evidence="8">
    <location>
        <begin position="45"/>
        <end position="121"/>
    </location>
</feature>
<dbReference type="OrthoDB" id="437078at2759"/>
<feature type="region of interest" description="Disordered" evidence="7">
    <location>
        <begin position="127"/>
        <end position="222"/>
    </location>
</feature>
<dbReference type="PANTHER" id="PTHR13220">
    <property type="entry name" value="TIMELESS INTERACTING-RELATED"/>
    <property type="match status" value="1"/>
</dbReference>
<evidence type="ECO:0000313" key="11">
    <source>
        <dbReference type="Proteomes" id="UP000011087"/>
    </source>
</evidence>
<keyword evidence="4 6" id="KW-0539">Nucleus</keyword>
<dbReference type="InterPro" id="IPR040038">
    <property type="entry name" value="TIPIN/Csm3/Swi3"/>
</dbReference>
<feature type="compositionally biased region" description="Basic and acidic residues" evidence="7">
    <location>
        <begin position="359"/>
        <end position="375"/>
    </location>
</feature>
<feature type="region of interest" description="Disordered" evidence="7">
    <location>
        <begin position="235"/>
        <end position="419"/>
    </location>
</feature>
<reference evidence="10" key="3">
    <citation type="submission" date="2016-03" db="UniProtKB">
        <authorList>
            <consortium name="EnsemblProtists"/>
        </authorList>
    </citation>
    <scope>IDENTIFICATION</scope>
</reference>
<feature type="compositionally biased region" description="Acidic residues" evidence="7">
    <location>
        <begin position="189"/>
        <end position="203"/>
    </location>
</feature>
<dbReference type="GO" id="GO:0031297">
    <property type="term" value="P:replication fork processing"/>
    <property type="evidence" value="ECO:0007669"/>
    <property type="project" value="UniProtKB-UniRule"/>
</dbReference>
<accession>L1JAW2</accession>
<dbReference type="OMA" id="KENHQGQ"/>
<feature type="compositionally biased region" description="Basic and acidic residues" evidence="7">
    <location>
        <begin position="127"/>
        <end position="137"/>
    </location>
</feature>
<comment type="function">
    <text evidence="6">Plays an important role in the control of DNA replication and the maintenance of replication fork stability.</text>
</comment>
<comment type="similarity">
    <text evidence="2 6">Belongs to the CSM3 family.</text>
</comment>
<gene>
    <name evidence="9" type="primary">SWI3</name>
    <name evidence="9" type="ORF">GUITHDRAFT_138882</name>
</gene>
<evidence type="ECO:0000313" key="10">
    <source>
        <dbReference type="EnsemblProtists" id="EKX45678"/>
    </source>
</evidence>
<dbReference type="KEGG" id="gtt:GUITHDRAFT_138882"/>
<evidence type="ECO:0000259" key="8">
    <source>
        <dbReference type="Pfam" id="PF07962"/>
    </source>
</evidence>
<feature type="compositionally biased region" description="Acidic residues" evidence="7">
    <location>
        <begin position="406"/>
        <end position="419"/>
    </location>
</feature>
<feature type="compositionally biased region" description="Low complexity" evidence="7">
    <location>
        <begin position="304"/>
        <end position="320"/>
    </location>
</feature>
<evidence type="ECO:0000256" key="6">
    <source>
        <dbReference type="RuleBase" id="RU366049"/>
    </source>
</evidence>
<dbReference type="eggNOG" id="KOG3004">
    <property type="taxonomic scope" value="Eukaryota"/>
</dbReference>
<sequence length="419" mass="46504">MAFARTAHSYMPFAELGKMLSQEKASKTGQERKDLSSFLPAQAFQEKLISPDGLTKLYRIFRDTKFKGKGHEKTDLKLMMSKYQEWAYQLCPALSFDDVIFKVESVGNTFMIQRALDAYREVEADKYKEDKDGKESAGESTAFEAGPVEDQEQQKHAGTGSEAPQAMVSLEEDDDEEPEDPNQYMQQEEWQEDVAAEYVEEESSAERNSDEKPASSISDDVLKRIEENRLRAKKRLEALQAQGSTGATDEGSEEREADNPPELAEQQTNDGDEWQEDEGAAYVGESDEENKSDITFETPSKDVQPPLSLCSPQPSAASLSVGKSVAKSPAGVRDAEVQECTTSKEEKKEEEDASAEILLLHEAESQQTDSAKDVEASLPGKDLVSDETVQVERAEPDAPVAVNDNELTEDEEDLVEDVI</sequence>
<keyword evidence="3 6" id="KW-0227">DNA damage</keyword>
<feature type="compositionally biased region" description="Basic and acidic residues" evidence="7">
    <location>
        <begin position="204"/>
        <end position="213"/>
    </location>
</feature>
<dbReference type="PANTHER" id="PTHR13220:SF11">
    <property type="entry name" value="TIMELESS-INTERACTING PROTEIN"/>
    <property type="match status" value="1"/>
</dbReference>
<evidence type="ECO:0000256" key="3">
    <source>
        <dbReference type="ARBA" id="ARBA00022763"/>
    </source>
</evidence>
<protein>
    <submittedName>
        <fullName evidence="9">Timeless-interacting protein</fullName>
    </submittedName>
</protein>
<evidence type="ECO:0000256" key="2">
    <source>
        <dbReference type="ARBA" id="ARBA00006075"/>
    </source>
</evidence>
<dbReference type="GO" id="GO:0000076">
    <property type="term" value="P:DNA replication checkpoint signaling"/>
    <property type="evidence" value="ECO:0007669"/>
    <property type="project" value="UniProtKB-UniRule"/>
</dbReference>
<dbReference type="InterPro" id="IPR012923">
    <property type="entry name" value="Csm3"/>
</dbReference>
<dbReference type="EnsemblProtists" id="EKX45678">
    <property type="protein sequence ID" value="EKX45678"/>
    <property type="gene ID" value="GUITHDRAFT_138882"/>
</dbReference>
<reference evidence="9 11" key="1">
    <citation type="journal article" date="2012" name="Nature">
        <title>Algal genomes reveal evolutionary mosaicism and the fate of nucleomorphs.</title>
        <authorList>
            <consortium name="DOE Joint Genome Institute"/>
            <person name="Curtis B.A."/>
            <person name="Tanifuji G."/>
            <person name="Burki F."/>
            <person name="Gruber A."/>
            <person name="Irimia M."/>
            <person name="Maruyama S."/>
            <person name="Arias M.C."/>
            <person name="Ball S.G."/>
            <person name="Gile G.H."/>
            <person name="Hirakawa Y."/>
            <person name="Hopkins J.F."/>
            <person name="Kuo A."/>
            <person name="Rensing S.A."/>
            <person name="Schmutz J."/>
            <person name="Symeonidi A."/>
            <person name="Elias M."/>
            <person name="Eveleigh R.J."/>
            <person name="Herman E.K."/>
            <person name="Klute M.J."/>
            <person name="Nakayama T."/>
            <person name="Obornik M."/>
            <person name="Reyes-Prieto A."/>
            <person name="Armbrust E.V."/>
            <person name="Aves S.J."/>
            <person name="Beiko R.G."/>
            <person name="Coutinho P."/>
            <person name="Dacks J.B."/>
            <person name="Durnford D.G."/>
            <person name="Fast N.M."/>
            <person name="Green B.R."/>
            <person name="Grisdale C.J."/>
            <person name="Hempel F."/>
            <person name="Henrissat B."/>
            <person name="Hoppner M.P."/>
            <person name="Ishida K."/>
            <person name="Kim E."/>
            <person name="Koreny L."/>
            <person name="Kroth P.G."/>
            <person name="Liu Y."/>
            <person name="Malik S.B."/>
            <person name="Maier U.G."/>
            <person name="McRose D."/>
            <person name="Mock T."/>
            <person name="Neilson J.A."/>
            <person name="Onodera N.T."/>
            <person name="Poole A.M."/>
            <person name="Pritham E.J."/>
            <person name="Richards T.A."/>
            <person name="Rocap G."/>
            <person name="Roy S.W."/>
            <person name="Sarai C."/>
            <person name="Schaack S."/>
            <person name="Shirato S."/>
            <person name="Slamovits C.H."/>
            <person name="Spencer D.F."/>
            <person name="Suzuki S."/>
            <person name="Worden A.Z."/>
            <person name="Zauner S."/>
            <person name="Barry K."/>
            <person name="Bell C."/>
            <person name="Bharti A.K."/>
            <person name="Crow J.A."/>
            <person name="Grimwood J."/>
            <person name="Kramer R."/>
            <person name="Lindquist E."/>
            <person name="Lucas S."/>
            <person name="Salamov A."/>
            <person name="McFadden G.I."/>
            <person name="Lane C.E."/>
            <person name="Keeling P.J."/>
            <person name="Gray M.W."/>
            <person name="Grigoriev I.V."/>
            <person name="Archibald J.M."/>
        </authorList>
    </citation>
    <scope>NUCLEOTIDE SEQUENCE</scope>
    <source>
        <strain evidence="9 11">CCMP2712</strain>
    </source>
</reference>
<proteinExistence type="inferred from homology"/>
<dbReference type="GO" id="GO:0006974">
    <property type="term" value="P:DNA damage response"/>
    <property type="evidence" value="ECO:0007669"/>
    <property type="project" value="UniProtKB-KW"/>
</dbReference>
<dbReference type="GeneID" id="17302212"/>